<organism evidence="1 2">
    <name type="scientific">Thelephora ganbajun</name>
    <name type="common">Ganba fungus</name>
    <dbReference type="NCBI Taxonomy" id="370292"/>
    <lineage>
        <taxon>Eukaryota</taxon>
        <taxon>Fungi</taxon>
        <taxon>Dikarya</taxon>
        <taxon>Basidiomycota</taxon>
        <taxon>Agaricomycotina</taxon>
        <taxon>Agaricomycetes</taxon>
        <taxon>Thelephorales</taxon>
        <taxon>Thelephoraceae</taxon>
        <taxon>Thelephora</taxon>
    </lineage>
</organism>
<sequence>MVFIPRDRIRNLISQVTEANLHSVCDEIHHHIRPEGERETVHTIAVSILDEAAGSGHTLVPQYHLAGVCWTIHNLCLTPGRGTGAFPSVSLPRRLNELCQKEFVDASRKLENGKDVEVISSIVLDLVVLIGELYKFGLVEDEVMKNVYLENLRCGHKGSEIKAEALCLLLEFLATRWDMDPTSRNIDVEQYIRSLLDYVQRYDPPSTLVNEIQDIAAQFGVQTDLLQPSSSYSHGSNPSHHESPHAPPQSNFTPAGFPDDTKRHPVYFFHDGDVDLICRSDDRPTIFRVHSRRLIQHSPIMSGLLSQEKLRRASVSDDRPQIPWDDDPVELTTLLEVLYKQVLPFGSNRPPFREFSSLLRLSTKYQINAVRDILLVDLCTTHTPGQDAGGIAPIYHEYFRDPQPHPNEVLNLFHEYGVDFALPFAFYQACMAGIKSLTNTDPSVKLPSVPLSQAVRGFCTLQEREWKLARSILFLDRRVHTSDRCRPLDLRLADSGSPLQDVLRSIRPGFGIATGGILHILDFPNGDNCVDCVRGWNDIKQQAKVELWKSLPEIFGMEPWDEIHSGGRAI</sequence>
<dbReference type="Proteomes" id="UP000886501">
    <property type="component" value="Unassembled WGS sequence"/>
</dbReference>
<comment type="caution">
    <text evidence="1">The sequence shown here is derived from an EMBL/GenBank/DDBJ whole genome shotgun (WGS) entry which is preliminary data.</text>
</comment>
<gene>
    <name evidence="1" type="ORF">BDM02DRAFT_3182583</name>
</gene>
<reference evidence="1" key="1">
    <citation type="submission" date="2019-10" db="EMBL/GenBank/DDBJ databases">
        <authorList>
            <consortium name="DOE Joint Genome Institute"/>
            <person name="Kuo A."/>
            <person name="Miyauchi S."/>
            <person name="Kiss E."/>
            <person name="Drula E."/>
            <person name="Kohler A."/>
            <person name="Sanchez-Garcia M."/>
            <person name="Andreopoulos B."/>
            <person name="Barry K.W."/>
            <person name="Bonito G."/>
            <person name="Buee M."/>
            <person name="Carver A."/>
            <person name="Chen C."/>
            <person name="Cichocki N."/>
            <person name="Clum A."/>
            <person name="Culley D."/>
            <person name="Crous P.W."/>
            <person name="Fauchery L."/>
            <person name="Girlanda M."/>
            <person name="Hayes R."/>
            <person name="Keri Z."/>
            <person name="Labutti K."/>
            <person name="Lipzen A."/>
            <person name="Lombard V."/>
            <person name="Magnuson J."/>
            <person name="Maillard F."/>
            <person name="Morin E."/>
            <person name="Murat C."/>
            <person name="Nolan M."/>
            <person name="Ohm R."/>
            <person name="Pangilinan J."/>
            <person name="Pereira M."/>
            <person name="Perotto S."/>
            <person name="Peter M."/>
            <person name="Riley R."/>
            <person name="Sitrit Y."/>
            <person name="Stielow B."/>
            <person name="Szollosi G."/>
            <person name="Zifcakova L."/>
            <person name="Stursova M."/>
            <person name="Spatafora J.W."/>
            <person name="Tedersoo L."/>
            <person name="Vaario L.-M."/>
            <person name="Yamada A."/>
            <person name="Yan M."/>
            <person name="Wang P."/>
            <person name="Xu J."/>
            <person name="Bruns T."/>
            <person name="Baldrian P."/>
            <person name="Vilgalys R."/>
            <person name="Henrissat B."/>
            <person name="Grigoriev I.V."/>
            <person name="Hibbett D."/>
            <person name="Nagy L.G."/>
            <person name="Martin F.M."/>
        </authorList>
    </citation>
    <scope>NUCLEOTIDE SEQUENCE</scope>
    <source>
        <strain evidence="1">P2</strain>
    </source>
</reference>
<dbReference type="EMBL" id="MU117963">
    <property type="protein sequence ID" value="KAF9653572.1"/>
    <property type="molecule type" value="Genomic_DNA"/>
</dbReference>
<reference evidence="1" key="2">
    <citation type="journal article" date="2020" name="Nat. Commun.">
        <title>Large-scale genome sequencing of mycorrhizal fungi provides insights into the early evolution of symbiotic traits.</title>
        <authorList>
            <person name="Miyauchi S."/>
            <person name="Kiss E."/>
            <person name="Kuo A."/>
            <person name="Drula E."/>
            <person name="Kohler A."/>
            <person name="Sanchez-Garcia M."/>
            <person name="Morin E."/>
            <person name="Andreopoulos B."/>
            <person name="Barry K.W."/>
            <person name="Bonito G."/>
            <person name="Buee M."/>
            <person name="Carver A."/>
            <person name="Chen C."/>
            <person name="Cichocki N."/>
            <person name="Clum A."/>
            <person name="Culley D."/>
            <person name="Crous P.W."/>
            <person name="Fauchery L."/>
            <person name="Girlanda M."/>
            <person name="Hayes R.D."/>
            <person name="Keri Z."/>
            <person name="LaButti K."/>
            <person name="Lipzen A."/>
            <person name="Lombard V."/>
            <person name="Magnuson J."/>
            <person name="Maillard F."/>
            <person name="Murat C."/>
            <person name="Nolan M."/>
            <person name="Ohm R.A."/>
            <person name="Pangilinan J."/>
            <person name="Pereira M.F."/>
            <person name="Perotto S."/>
            <person name="Peter M."/>
            <person name="Pfister S."/>
            <person name="Riley R."/>
            <person name="Sitrit Y."/>
            <person name="Stielow J.B."/>
            <person name="Szollosi G."/>
            <person name="Zifcakova L."/>
            <person name="Stursova M."/>
            <person name="Spatafora J.W."/>
            <person name="Tedersoo L."/>
            <person name="Vaario L.M."/>
            <person name="Yamada A."/>
            <person name="Yan M."/>
            <person name="Wang P."/>
            <person name="Xu J."/>
            <person name="Bruns T."/>
            <person name="Baldrian P."/>
            <person name="Vilgalys R."/>
            <person name="Dunand C."/>
            <person name="Henrissat B."/>
            <person name="Grigoriev I.V."/>
            <person name="Hibbett D."/>
            <person name="Nagy L.G."/>
            <person name="Martin F.M."/>
        </authorList>
    </citation>
    <scope>NUCLEOTIDE SEQUENCE</scope>
    <source>
        <strain evidence="1">P2</strain>
    </source>
</reference>
<name>A0ACB6ZVK9_THEGA</name>
<proteinExistence type="predicted"/>
<evidence type="ECO:0000313" key="1">
    <source>
        <dbReference type="EMBL" id="KAF9653572.1"/>
    </source>
</evidence>
<evidence type="ECO:0000313" key="2">
    <source>
        <dbReference type="Proteomes" id="UP000886501"/>
    </source>
</evidence>
<accession>A0ACB6ZVK9</accession>
<protein>
    <submittedName>
        <fullName evidence="1">Uncharacterized protein</fullName>
    </submittedName>
</protein>
<keyword evidence="2" id="KW-1185">Reference proteome</keyword>